<dbReference type="GO" id="GO:0030182">
    <property type="term" value="P:neuron differentiation"/>
    <property type="evidence" value="ECO:0007669"/>
    <property type="project" value="TreeGrafter"/>
</dbReference>
<dbReference type="InterPro" id="IPR019549">
    <property type="entry name" value="Homeobox-engrailed_C-terminal"/>
</dbReference>
<feature type="domain" description="Homeobox" evidence="10">
    <location>
        <begin position="105"/>
        <end position="165"/>
    </location>
</feature>
<dbReference type="InterPro" id="IPR017970">
    <property type="entry name" value="Homeobox_CS"/>
</dbReference>
<proteinExistence type="evidence at transcript level"/>
<evidence type="ECO:0000259" key="10">
    <source>
        <dbReference type="PROSITE" id="PS50071"/>
    </source>
</evidence>
<dbReference type="PROSITE" id="PS50071">
    <property type="entry name" value="HOMEOBOX_2"/>
    <property type="match status" value="1"/>
</dbReference>
<keyword evidence="6 7" id="KW-0539">Nucleus</keyword>
<comment type="similarity">
    <text evidence="2">Belongs to the engrailed homeobox family.</text>
</comment>
<organism evidence="11">
    <name type="scientific">Parasteatoda tepidariorum</name>
    <name type="common">Common house spider</name>
    <name type="synonym">Achaearanea tepidariorum</name>
    <dbReference type="NCBI Taxonomy" id="114398"/>
    <lineage>
        <taxon>Eukaryota</taxon>
        <taxon>Metazoa</taxon>
        <taxon>Ecdysozoa</taxon>
        <taxon>Arthropoda</taxon>
        <taxon>Chelicerata</taxon>
        <taxon>Arachnida</taxon>
        <taxon>Araneae</taxon>
        <taxon>Araneomorphae</taxon>
        <taxon>Entelegynae</taxon>
        <taxon>Araneoidea</taxon>
        <taxon>Theridiidae</taxon>
        <taxon>Parasteatoda</taxon>
    </lineage>
</organism>
<dbReference type="PROSITE" id="PS00027">
    <property type="entry name" value="HOMEOBOX_1"/>
    <property type="match status" value="1"/>
</dbReference>
<evidence type="ECO:0000256" key="4">
    <source>
        <dbReference type="ARBA" id="ARBA00023125"/>
    </source>
</evidence>
<evidence type="ECO:0000256" key="9">
    <source>
        <dbReference type="SAM" id="MobiDB-lite"/>
    </source>
</evidence>
<accession>Q75UQ9</accession>
<feature type="region of interest" description="Disordered" evidence="9">
    <location>
        <begin position="1"/>
        <end position="26"/>
    </location>
</feature>
<gene>
    <name evidence="11" type="primary">en</name>
</gene>
<dbReference type="PANTHER" id="PTHR24341:SF6">
    <property type="entry name" value="HOMEOBOX PROTEIN INVECTED"/>
    <property type="match status" value="1"/>
</dbReference>
<evidence type="ECO:0000256" key="6">
    <source>
        <dbReference type="ARBA" id="ARBA00023242"/>
    </source>
</evidence>
<dbReference type="EMBL" id="AB125741">
    <property type="protein sequence ID" value="BAD01489.1"/>
    <property type="molecule type" value="mRNA"/>
</dbReference>
<evidence type="ECO:0000313" key="11">
    <source>
        <dbReference type="EMBL" id="BAD01489.1"/>
    </source>
</evidence>
<dbReference type="PRINTS" id="PR00026">
    <property type="entry name" value="ENGRAILED"/>
</dbReference>
<evidence type="ECO:0000256" key="3">
    <source>
        <dbReference type="ARBA" id="ARBA00022473"/>
    </source>
</evidence>
<evidence type="ECO:0000256" key="7">
    <source>
        <dbReference type="PROSITE-ProRule" id="PRU00108"/>
    </source>
</evidence>
<name>Q75UQ9_PARTP</name>
<feature type="region of interest" description="Disordered" evidence="9">
    <location>
        <begin position="90"/>
        <end position="115"/>
    </location>
</feature>
<feature type="compositionally biased region" description="Basic and acidic residues" evidence="9">
    <location>
        <begin position="41"/>
        <end position="60"/>
    </location>
</feature>
<dbReference type="CDD" id="cd00086">
    <property type="entry name" value="homeodomain"/>
    <property type="match status" value="1"/>
</dbReference>
<reference evidence="11" key="1">
    <citation type="submission" date="2003-11" db="EMBL/GenBank/DDBJ databases">
        <title>Pattern formation in spider embryo.</title>
        <authorList>
            <person name="Akiyama-Oda Y."/>
            <person name="Oda H."/>
        </authorList>
    </citation>
    <scope>NUCLEOTIDE SEQUENCE</scope>
</reference>
<dbReference type="SUPFAM" id="SSF46689">
    <property type="entry name" value="Homeodomain-like"/>
    <property type="match status" value="1"/>
</dbReference>
<dbReference type="Pfam" id="PF10525">
    <property type="entry name" value="Engrail_1_C_sig"/>
    <property type="match status" value="1"/>
</dbReference>
<dbReference type="InterPro" id="IPR009057">
    <property type="entry name" value="Homeodomain-like_sf"/>
</dbReference>
<sequence>MALELETESSAPSPAHTGQRVQPATQTLAFSIEKILSPDFGKRERTLNYPKGHDTNENSRDITPMSPSDDLKKNSLPVWVFCTRYSARASSGPRSRRMKKTSDGKADKRPRTAFSSEQLNRLRQEFSENRYLTERRRQDMARDLKLNESQIKIWFQNRRAKLKKINPRRSPLALQLMAEGLYDHRTLPVKDDDDDERPKSSSSS</sequence>
<dbReference type="AlphaFoldDB" id="Q75UQ9"/>
<dbReference type="GO" id="GO:0000981">
    <property type="term" value="F:DNA-binding transcription factor activity, RNA polymerase II-specific"/>
    <property type="evidence" value="ECO:0007669"/>
    <property type="project" value="InterPro"/>
</dbReference>
<dbReference type="GO" id="GO:0005634">
    <property type="term" value="C:nucleus"/>
    <property type="evidence" value="ECO:0007669"/>
    <property type="project" value="UniProtKB-SubCell"/>
</dbReference>
<dbReference type="InterPro" id="IPR000747">
    <property type="entry name" value="HD_engrailed"/>
</dbReference>
<evidence type="ECO:0000256" key="5">
    <source>
        <dbReference type="ARBA" id="ARBA00023155"/>
    </source>
</evidence>
<evidence type="ECO:0000256" key="1">
    <source>
        <dbReference type="ARBA" id="ARBA00004123"/>
    </source>
</evidence>
<comment type="subcellular location">
    <subcellularLocation>
        <location evidence="1 7 8">Nucleus</location>
    </subcellularLocation>
</comment>
<dbReference type="PRINTS" id="PR00024">
    <property type="entry name" value="HOMEOBOX"/>
</dbReference>
<dbReference type="PANTHER" id="PTHR24341">
    <property type="entry name" value="HOMEOBOX PROTEIN ENGRAILED"/>
    <property type="match status" value="1"/>
</dbReference>
<keyword evidence="3" id="KW-0217">Developmental protein</keyword>
<keyword evidence="5 7" id="KW-0371">Homeobox</keyword>
<dbReference type="RefSeq" id="NP_001310742.1">
    <property type="nucleotide sequence ID" value="NM_001323813.1"/>
</dbReference>
<feature type="region of interest" description="Disordered" evidence="9">
    <location>
        <begin position="185"/>
        <end position="204"/>
    </location>
</feature>
<dbReference type="SMART" id="SM00389">
    <property type="entry name" value="HOX"/>
    <property type="match status" value="1"/>
</dbReference>
<evidence type="ECO:0000256" key="8">
    <source>
        <dbReference type="RuleBase" id="RU000682"/>
    </source>
</evidence>
<dbReference type="Gene3D" id="1.10.10.60">
    <property type="entry name" value="Homeodomain-like"/>
    <property type="match status" value="1"/>
</dbReference>
<keyword evidence="4 7" id="KW-0238">DNA-binding</keyword>
<dbReference type="Pfam" id="PF00046">
    <property type="entry name" value="Homeodomain"/>
    <property type="match status" value="1"/>
</dbReference>
<dbReference type="InterPro" id="IPR020479">
    <property type="entry name" value="HD_metazoa"/>
</dbReference>
<dbReference type="GeneID" id="107443622"/>
<dbReference type="InterPro" id="IPR050720">
    <property type="entry name" value="Engrailed_Homeobox_TFs"/>
</dbReference>
<feature type="compositionally biased region" description="Basic and acidic residues" evidence="9">
    <location>
        <begin position="100"/>
        <end position="110"/>
    </location>
</feature>
<dbReference type="GO" id="GO:0000978">
    <property type="term" value="F:RNA polymerase II cis-regulatory region sequence-specific DNA binding"/>
    <property type="evidence" value="ECO:0007669"/>
    <property type="project" value="TreeGrafter"/>
</dbReference>
<feature type="DNA-binding region" description="Homeobox" evidence="7">
    <location>
        <begin position="107"/>
        <end position="166"/>
    </location>
</feature>
<dbReference type="OrthoDB" id="6159439at2759"/>
<evidence type="ECO:0000256" key="2">
    <source>
        <dbReference type="ARBA" id="ARBA00010896"/>
    </source>
</evidence>
<feature type="region of interest" description="Disordered" evidence="9">
    <location>
        <begin position="41"/>
        <end position="70"/>
    </location>
</feature>
<protein>
    <submittedName>
        <fullName evidence="11">Engrailed</fullName>
    </submittedName>
</protein>
<dbReference type="KEGG" id="ptep:107443622"/>
<dbReference type="InterPro" id="IPR001356">
    <property type="entry name" value="HD"/>
</dbReference>